<reference evidence="1" key="1">
    <citation type="submission" date="2018-02" db="EMBL/GenBank/DDBJ databases">
        <title>Rhizophora mucronata_Transcriptome.</title>
        <authorList>
            <person name="Meera S.P."/>
            <person name="Sreeshan A."/>
            <person name="Augustine A."/>
        </authorList>
    </citation>
    <scope>NUCLEOTIDE SEQUENCE</scope>
    <source>
        <tissue evidence="1">Leaf</tissue>
    </source>
</reference>
<evidence type="ECO:0000313" key="1">
    <source>
        <dbReference type="EMBL" id="MBW81614.1"/>
    </source>
</evidence>
<proteinExistence type="predicted"/>
<accession>A0A2P2IK61</accession>
<organism evidence="1">
    <name type="scientific">Rhizophora mucronata</name>
    <name type="common">Asiatic mangrove</name>
    <dbReference type="NCBI Taxonomy" id="61149"/>
    <lineage>
        <taxon>Eukaryota</taxon>
        <taxon>Viridiplantae</taxon>
        <taxon>Streptophyta</taxon>
        <taxon>Embryophyta</taxon>
        <taxon>Tracheophyta</taxon>
        <taxon>Spermatophyta</taxon>
        <taxon>Magnoliopsida</taxon>
        <taxon>eudicotyledons</taxon>
        <taxon>Gunneridae</taxon>
        <taxon>Pentapetalae</taxon>
        <taxon>rosids</taxon>
        <taxon>fabids</taxon>
        <taxon>Malpighiales</taxon>
        <taxon>Rhizophoraceae</taxon>
        <taxon>Rhizophora</taxon>
    </lineage>
</organism>
<dbReference type="EMBL" id="GGEC01001131">
    <property type="protein sequence ID" value="MBW81614.1"/>
    <property type="molecule type" value="Transcribed_RNA"/>
</dbReference>
<dbReference type="AlphaFoldDB" id="A0A2P2IK61"/>
<protein>
    <submittedName>
        <fullName evidence="1">Uncharacterized protein</fullName>
    </submittedName>
</protein>
<name>A0A2P2IK61_RHIMU</name>
<sequence length="104" mass="11783">MLIFWAVKFLEIYRKRNECETQKDKVGVPLFCLHGFCIRKGNGTVGVDVGAVSEGLYINLYRFLGILASISDVLCSTLGLDKLVYLDEQMLIKSQCEFSKNIRV</sequence>